<dbReference type="EMBL" id="CP034433">
    <property type="protein sequence ID" value="AZN37747.1"/>
    <property type="molecule type" value="Genomic_DNA"/>
</dbReference>
<dbReference type="OrthoDB" id="9814704at2"/>
<dbReference type="SUPFAM" id="SSF52821">
    <property type="entry name" value="Rhodanese/Cell cycle control phosphatase"/>
    <property type="match status" value="1"/>
</dbReference>
<accession>A0A3S8ZW74</accession>
<dbReference type="AlphaFoldDB" id="A0A3S8ZW74"/>
<keyword evidence="1" id="KW-0732">Signal</keyword>
<organism evidence="3 4">
    <name type="scientific">Iodobacter ciconiae</name>
    <dbReference type="NCBI Taxonomy" id="2496266"/>
    <lineage>
        <taxon>Bacteria</taxon>
        <taxon>Pseudomonadati</taxon>
        <taxon>Pseudomonadota</taxon>
        <taxon>Betaproteobacteria</taxon>
        <taxon>Neisseriales</taxon>
        <taxon>Chitinibacteraceae</taxon>
        <taxon>Iodobacter</taxon>
    </lineage>
</organism>
<feature type="signal peptide" evidence="1">
    <location>
        <begin position="1"/>
        <end position="19"/>
    </location>
</feature>
<sequence>MKLLLQYLLLVFISVGAIAADFSYNGVKPAVIIDVRTPAEFAAGHIDGAINIPHEQITEGIQSIGAATKESPILIYCYSGRRAAIAVTALEQLGFQQLYNGGGMTELQTKLQPCTATSC</sequence>
<name>A0A3S8ZW74_9NEIS</name>
<evidence type="ECO:0000313" key="4">
    <source>
        <dbReference type="Proteomes" id="UP000282438"/>
    </source>
</evidence>
<dbReference type="Pfam" id="PF00581">
    <property type="entry name" value="Rhodanese"/>
    <property type="match status" value="1"/>
</dbReference>
<dbReference type="CDD" id="cd00158">
    <property type="entry name" value="RHOD"/>
    <property type="match status" value="1"/>
</dbReference>
<evidence type="ECO:0000259" key="2">
    <source>
        <dbReference type="PROSITE" id="PS50206"/>
    </source>
</evidence>
<dbReference type="InterPro" id="IPR001763">
    <property type="entry name" value="Rhodanese-like_dom"/>
</dbReference>
<dbReference type="RefSeq" id="WP_125975669.1">
    <property type="nucleotide sequence ID" value="NZ_CP034433.1"/>
</dbReference>
<evidence type="ECO:0000313" key="3">
    <source>
        <dbReference type="EMBL" id="AZN37747.1"/>
    </source>
</evidence>
<proteinExistence type="predicted"/>
<dbReference type="Gene3D" id="3.40.250.10">
    <property type="entry name" value="Rhodanese-like domain"/>
    <property type="match status" value="1"/>
</dbReference>
<dbReference type="InterPro" id="IPR036873">
    <property type="entry name" value="Rhodanese-like_dom_sf"/>
</dbReference>
<gene>
    <name evidence="3" type="ORF">EJO50_15495</name>
</gene>
<keyword evidence="4" id="KW-1185">Reference proteome</keyword>
<protein>
    <submittedName>
        <fullName evidence="3">Rhodanese-like domain-containing protein</fullName>
    </submittedName>
</protein>
<dbReference type="PANTHER" id="PTHR43031:SF1">
    <property type="entry name" value="PYRIDINE NUCLEOTIDE-DISULPHIDE OXIDOREDUCTASE"/>
    <property type="match status" value="1"/>
</dbReference>
<dbReference type="PROSITE" id="PS50206">
    <property type="entry name" value="RHODANESE_3"/>
    <property type="match status" value="1"/>
</dbReference>
<evidence type="ECO:0000256" key="1">
    <source>
        <dbReference type="SAM" id="SignalP"/>
    </source>
</evidence>
<dbReference type="KEGG" id="iod:EJO50_15495"/>
<dbReference type="SMART" id="SM00450">
    <property type="entry name" value="RHOD"/>
    <property type="match status" value="1"/>
</dbReference>
<reference evidence="3 4" key="1">
    <citation type="submission" date="2018-12" db="EMBL/GenBank/DDBJ databases">
        <title>Complete genome sequence of Iodobacter sp. H11R3.</title>
        <authorList>
            <person name="Bae J.-W."/>
        </authorList>
    </citation>
    <scope>NUCLEOTIDE SEQUENCE [LARGE SCALE GENOMIC DNA]</scope>
    <source>
        <strain evidence="3 4">H11R3</strain>
    </source>
</reference>
<feature type="domain" description="Rhodanese" evidence="2">
    <location>
        <begin position="26"/>
        <end position="116"/>
    </location>
</feature>
<dbReference type="PANTHER" id="PTHR43031">
    <property type="entry name" value="FAD-DEPENDENT OXIDOREDUCTASE"/>
    <property type="match status" value="1"/>
</dbReference>
<feature type="chain" id="PRO_5019161864" evidence="1">
    <location>
        <begin position="20"/>
        <end position="119"/>
    </location>
</feature>
<dbReference type="Proteomes" id="UP000282438">
    <property type="component" value="Chromosome"/>
</dbReference>
<dbReference type="InterPro" id="IPR050229">
    <property type="entry name" value="GlpE_sulfurtransferase"/>
</dbReference>